<dbReference type="Pfam" id="PF04827">
    <property type="entry name" value="Plant_tran"/>
    <property type="match status" value="1"/>
</dbReference>
<organism evidence="1 2">
    <name type="scientific">Camelina sativa</name>
    <name type="common">False flax</name>
    <name type="synonym">Myagrum sativum</name>
    <dbReference type="NCBI Taxonomy" id="90675"/>
    <lineage>
        <taxon>Eukaryota</taxon>
        <taxon>Viridiplantae</taxon>
        <taxon>Streptophyta</taxon>
        <taxon>Embryophyta</taxon>
        <taxon>Tracheophyta</taxon>
        <taxon>Spermatophyta</taxon>
        <taxon>Magnoliopsida</taxon>
        <taxon>eudicotyledons</taxon>
        <taxon>Gunneridae</taxon>
        <taxon>Pentapetalae</taxon>
        <taxon>rosids</taxon>
        <taxon>malvids</taxon>
        <taxon>Brassicales</taxon>
        <taxon>Brassicaceae</taxon>
        <taxon>Camelineae</taxon>
        <taxon>Camelina</taxon>
    </lineage>
</organism>
<protein>
    <submittedName>
        <fullName evidence="2">Nuclease HARBI1</fullName>
    </submittedName>
</protein>
<accession>A0ABM0X593</accession>
<evidence type="ECO:0000313" key="2">
    <source>
        <dbReference type="RefSeq" id="XP_010480912.1"/>
    </source>
</evidence>
<dbReference type="Proteomes" id="UP000694864">
    <property type="component" value="Chromosome 17"/>
</dbReference>
<dbReference type="InterPro" id="IPR006912">
    <property type="entry name" value="Harbinger_derived_prot"/>
</dbReference>
<dbReference type="GeneID" id="104759713"/>
<reference evidence="2" key="2">
    <citation type="submission" date="2025-08" db="UniProtKB">
        <authorList>
            <consortium name="RefSeq"/>
        </authorList>
    </citation>
    <scope>IDENTIFICATION</scope>
    <source>
        <tissue evidence="2">Leaf</tissue>
    </source>
</reference>
<keyword evidence="1" id="KW-1185">Reference proteome</keyword>
<proteinExistence type="predicted"/>
<name>A0ABM0X593_CAMSA</name>
<dbReference type="PANTHER" id="PTHR47150:SF5">
    <property type="entry name" value="OS07G0546750 PROTEIN"/>
    <property type="match status" value="1"/>
</dbReference>
<dbReference type="RefSeq" id="XP_010480912.1">
    <property type="nucleotide sequence ID" value="XM_010482610.1"/>
</dbReference>
<sequence>MASSSNNFHYHYDPNNDSLNQYFQEQFNNQFEAVEEEIPVERKPREYIDRKREEGHERLWNDYFSDNPTFNAHHFRRRFRMNKPLFLRIVNRLSEEVPYFKPKKDATFRNGLSPLQQCTAAIRLLAYGTATDSVDEYIRLAACTARKCLEHFVVGIVDLFGTEYLRRPTPEDLQRLLFYGEQRGFPGMVGSIDCMHWQWKNCPTAWKGMYSRGTDKPTIVLEAVASQDLWIWHAFFGAPGTCNDLNVLDQSPVFNDIIYGRAPEVTYYVNGNEYNLAYYLTDGIYPEWATFVKSIPQPQHPKHRLFAQKQEGARKDVERAFGVLQSRFAMIKNPTLLWSKGKIAYIMRACLMLHNMIVEDERDSYTLYDEQEFQQEDGTGTTPDLTFSVTMSSNLEGLGDGHTLIRDKQAHRKLKEDLIENIWKHPYLIPYKHALS</sequence>
<reference evidence="1" key="1">
    <citation type="journal article" date="2014" name="Nat. Commun.">
        <title>The emerging biofuel crop Camelina sativa retains a highly undifferentiated hexaploid genome structure.</title>
        <authorList>
            <person name="Kagale S."/>
            <person name="Koh C."/>
            <person name="Nixon J."/>
            <person name="Bollina V."/>
            <person name="Clarke W.E."/>
            <person name="Tuteja R."/>
            <person name="Spillane C."/>
            <person name="Robinson S.J."/>
            <person name="Links M.G."/>
            <person name="Clarke C."/>
            <person name="Higgins E.E."/>
            <person name="Huebert T."/>
            <person name="Sharpe A.G."/>
            <person name="Parkin I.A."/>
        </authorList>
    </citation>
    <scope>NUCLEOTIDE SEQUENCE [LARGE SCALE GENOMIC DNA]</scope>
    <source>
        <strain evidence="1">cv. DH55</strain>
    </source>
</reference>
<evidence type="ECO:0000313" key="1">
    <source>
        <dbReference type="Proteomes" id="UP000694864"/>
    </source>
</evidence>
<gene>
    <name evidence="2" type="primary">LOC104759713</name>
</gene>
<dbReference type="PANTHER" id="PTHR47150">
    <property type="entry name" value="OS12G0169200 PROTEIN"/>
    <property type="match status" value="1"/>
</dbReference>